<proteinExistence type="predicted"/>
<organism evidence="2 3">
    <name type="scientific">Streptomyces griseofuscus</name>
    <dbReference type="NCBI Taxonomy" id="146922"/>
    <lineage>
        <taxon>Bacteria</taxon>
        <taxon>Bacillati</taxon>
        <taxon>Actinomycetota</taxon>
        <taxon>Actinomycetes</taxon>
        <taxon>Kitasatosporales</taxon>
        <taxon>Streptomycetaceae</taxon>
        <taxon>Streptomyces</taxon>
    </lineage>
</organism>
<evidence type="ECO:0000313" key="3">
    <source>
        <dbReference type="Proteomes" id="UP000516422"/>
    </source>
</evidence>
<feature type="compositionally biased region" description="Basic and acidic residues" evidence="1">
    <location>
        <begin position="79"/>
        <end position="98"/>
    </location>
</feature>
<feature type="compositionally biased region" description="Low complexity" evidence="1">
    <location>
        <begin position="249"/>
        <end position="260"/>
    </location>
</feature>
<sequence length="333" mass="35687">MPPEGVRTPTPTDELSAEAAAADRVGDDRPWASAATARAPPTPRPRRRQSVPPDARNAPALAARRASAGANAPSTPWPDRPRTAAPECRKGQVRRGEDPLVPGPLVRHVHHGAAHHRAGLRRLAPDVQHEALDRRDSVAAAQRPPEDHVRGQGLTEQGRRIAVVRGFERGDERVDRRARRLFLRAPVIPAVARAPVPRAAFRSRWTIPVTAAPIASGPTGRTLPARTAPARAAAGSASSRTRPTRHATARSPAPAAAAALRPDRLPRTPRGLVRRQPSQETSRCRHPLRASPPSVTRRPCRSQPCASGREQPPRNGPQTTSNSFPSGSCMAAA</sequence>
<feature type="region of interest" description="Disordered" evidence="1">
    <location>
        <begin position="1"/>
        <end position="105"/>
    </location>
</feature>
<evidence type="ECO:0000256" key="1">
    <source>
        <dbReference type="SAM" id="MobiDB-lite"/>
    </source>
</evidence>
<feature type="region of interest" description="Disordered" evidence="1">
    <location>
        <begin position="212"/>
        <end position="333"/>
    </location>
</feature>
<dbReference type="AlphaFoldDB" id="A0A7H1PRJ4"/>
<name>A0A7H1PRJ4_9ACTN</name>
<dbReference type="EMBL" id="CP051006">
    <property type="protein sequence ID" value="QNT90674.1"/>
    <property type="molecule type" value="Genomic_DNA"/>
</dbReference>
<reference evidence="2 3" key="1">
    <citation type="submission" date="2020-04" db="EMBL/GenBank/DDBJ databases">
        <title>Characterization and engineering of Streptomyces griseofuscus DSM40191 as a potential heterologous host for expression of BGCs.</title>
        <authorList>
            <person name="Gren T."/>
            <person name="Whitford C.M."/>
            <person name="Mohite O.S."/>
            <person name="Joergensen T.S."/>
            <person name="Nielsen J.B."/>
            <person name="Lee S.Y."/>
            <person name="Weber T."/>
        </authorList>
    </citation>
    <scope>NUCLEOTIDE SEQUENCE [LARGE SCALE GENOMIC DNA]</scope>
    <source>
        <strain evidence="2 3">DSM 40191</strain>
    </source>
</reference>
<feature type="compositionally biased region" description="Polar residues" evidence="1">
    <location>
        <begin position="316"/>
        <end position="326"/>
    </location>
</feature>
<evidence type="ECO:0000313" key="2">
    <source>
        <dbReference type="EMBL" id="QNT90674.1"/>
    </source>
</evidence>
<feature type="compositionally biased region" description="Low complexity" evidence="1">
    <location>
        <begin position="55"/>
        <end position="74"/>
    </location>
</feature>
<feature type="region of interest" description="Disordered" evidence="1">
    <location>
        <begin position="133"/>
        <end position="155"/>
    </location>
</feature>
<dbReference type="Proteomes" id="UP000516422">
    <property type="component" value="Chromosome"/>
</dbReference>
<dbReference type="KEGG" id="sgf:HEP81_00337"/>
<protein>
    <submittedName>
        <fullName evidence="2">Uncharacterized protein</fullName>
    </submittedName>
</protein>
<accession>A0A7H1PRJ4</accession>
<gene>
    <name evidence="2" type="ORF">HEP81_00337</name>
</gene>
<feature type="compositionally biased region" description="Low complexity" evidence="1">
    <location>
        <begin position="218"/>
        <end position="241"/>
    </location>
</feature>